<keyword evidence="1 4" id="KW-0597">Phosphoprotein</keyword>
<feature type="compositionally biased region" description="Pro residues" evidence="5">
    <location>
        <begin position="259"/>
        <end position="271"/>
    </location>
</feature>
<keyword evidence="2" id="KW-0902">Two-component regulatory system</keyword>
<feature type="compositionally biased region" description="Basic and acidic residues" evidence="5">
    <location>
        <begin position="190"/>
        <end position="199"/>
    </location>
</feature>
<protein>
    <recommendedName>
        <fullName evidence="6">Response regulatory domain-containing protein</fullName>
    </recommendedName>
</protein>
<evidence type="ECO:0000256" key="3">
    <source>
        <dbReference type="ARBA" id="ARBA00093463"/>
    </source>
</evidence>
<evidence type="ECO:0000256" key="2">
    <source>
        <dbReference type="ARBA" id="ARBA00023012"/>
    </source>
</evidence>
<dbReference type="Proteomes" id="UP001217918">
    <property type="component" value="Unassembled WGS sequence"/>
</dbReference>
<dbReference type="CDD" id="cd17546">
    <property type="entry name" value="REC_hyHK_CKI1_RcsC-like"/>
    <property type="match status" value="1"/>
</dbReference>
<feature type="compositionally biased region" description="Pro residues" evidence="5">
    <location>
        <begin position="294"/>
        <end position="304"/>
    </location>
</feature>
<dbReference type="FunFam" id="3.40.50.2300:FF:000146">
    <property type="entry name" value="Putative two-component response regulator SSK1p"/>
    <property type="match status" value="1"/>
</dbReference>
<accession>A0AAD9HYL7</accession>
<dbReference type="EMBL" id="JAQQPM010000001">
    <property type="protein sequence ID" value="KAK2067345.1"/>
    <property type="molecule type" value="Genomic_DNA"/>
</dbReference>
<feature type="compositionally biased region" description="Basic residues" evidence="5">
    <location>
        <begin position="530"/>
        <end position="541"/>
    </location>
</feature>
<dbReference type="Pfam" id="PF00072">
    <property type="entry name" value="Response_reg"/>
    <property type="match status" value="1"/>
</dbReference>
<dbReference type="GO" id="GO:0000156">
    <property type="term" value="F:phosphorelay response regulator activity"/>
    <property type="evidence" value="ECO:0007669"/>
    <property type="project" value="UniProtKB-ARBA"/>
</dbReference>
<proteinExistence type="inferred from homology"/>
<dbReference type="PROSITE" id="PS50110">
    <property type="entry name" value="RESPONSE_REGULATORY"/>
    <property type="match status" value="1"/>
</dbReference>
<name>A0AAD9HYL7_9PEZI</name>
<feature type="region of interest" description="Disordered" evidence="5">
    <location>
        <begin position="514"/>
        <end position="541"/>
    </location>
</feature>
<reference evidence="7" key="1">
    <citation type="journal article" date="2023" name="Mol. Plant Microbe Interact.">
        <title>Elucidating the Obligate Nature and Biological Capacity of an Invasive Fungal Corn Pathogen.</title>
        <authorList>
            <person name="MacCready J.S."/>
            <person name="Roggenkamp E.M."/>
            <person name="Gdanetz K."/>
            <person name="Chilvers M.I."/>
        </authorList>
    </citation>
    <scope>NUCLEOTIDE SEQUENCE</scope>
    <source>
        <strain evidence="7">PM02</strain>
    </source>
</reference>
<evidence type="ECO:0000313" key="8">
    <source>
        <dbReference type="Proteomes" id="UP001217918"/>
    </source>
</evidence>
<keyword evidence="8" id="KW-1185">Reference proteome</keyword>
<evidence type="ECO:0000313" key="7">
    <source>
        <dbReference type="EMBL" id="KAK2067345.1"/>
    </source>
</evidence>
<comment type="similarity">
    <text evidence="3">Belongs to the SSK1 family.</text>
</comment>
<evidence type="ECO:0000256" key="4">
    <source>
        <dbReference type="PROSITE-ProRule" id="PRU00169"/>
    </source>
</evidence>
<dbReference type="SMART" id="SM00448">
    <property type="entry name" value="REC"/>
    <property type="match status" value="1"/>
</dbReference>
<sequence>MTSVMGEIGPRNRDSLIWVRRPGASATLVTVLEDDLVDDVREMILRKYGNSLGRQFDAPDLTLRIVPREPQRQERTLGPEEPMGRTLDAYFPGGQMVEEALVIQVPLRRSPRPSPRIGPPHVPHVPTGFYEDGRPADGGLDYFGPGAVAQVPVTVTATSSGAGPLPHPPSVLNTGQVPQIPSPGGGTRRPYKERPDRPRLGRQHTSSPTILNMVNGSAATHGPAGVNTTPQNRTQNMAHASNPPPEHIHPASPTSSAAPPAPPPIPTPPATTDPGPMAAAVPSAAPAAVTRSTTPPPPPAPVASPRPANLASRPKRVKNDTAGPSPSPRPGRSAGMPNGSVPPINVLIVEDNIINLKLLEAFVKRLKVRWQTAMNGREAVNKWRAGGFHLVLMDIQLPVMSGLEATREIRRLERVNSIGAISSSAPSAGEANETELAEDNLLKNTDMFKSPVIIVALTASALQSDRHEALAAGCNDFLTKPVNFVWLERKVMEWGCMQALIDFDGWRKWKDYSQQADQTEPKKAANPSKAKAKKARLSSSS</sequence>
<dbReference type="Gene3D" id="3.40.50.2300">
    <property type="match status" value="1"/>
</dbReference>
<dbReference type="AlphaFoldDB" id="A0AAD9HYL7"/>
<evidence type="ECO:0000259" key="6">
    <source>
        <dbReference type="PROSITE" id="PS50110"/>
    </source>
</evidence>
<feature type="compositionally biased region" description="Low complexity" evidence="5">
    <location>
        <begin position="272"/>
        <end position="293"/>
    </location>
</feature>
<feature type="compositionally biased region" description="Polar residues" evidence="5">
    <location>
        <begin position="226"/>
        <end position="239"/>
    </location>
</feature>
<feature type="compositionally biased region" description="Polar residues" evidence="5">
    <location>
        <begin position="203"/>
        <end position="218"/>
    </location>
</feature>
<dbReference type="PANTHER" id="PTHR45339">
    <property type="entry name" value="HYBRID SIGNAL TRANSDUCTION HISTIDINE KINASE J"/>
    <property type="match status" value="1"/>
</dbReference>
<dbReference type="InterPro" id="IPR001789">
    <property type="entry name" value="Sig_transdc_resp-reg_receiver"/>
</dbReference>
<dbReference type="PANTHER" id="PTHR45339:SF1">
    <property type="entry name" value="HYBRID SIGNAL TRANSDUCTION HISTIDINE KINASE J"/>
    <property type="match status" value="1"/>
</dbReference>
<feature type="modified residue" description="4-aspartylphosphate" evidence="4">
    <location>
        <position position="394"/>
    </location>
</feature>
<dbReference type="SUPFAM" id="SSF52172">
    <property type="entry name" value="CheY-like"/>
    <property type="match status" value="1"/>
</dbReference>
<feature type="domain" description="Response regulatory" evidence="6">
    <location>
        <begin position="345"/>
        <end position="495"/>
    </location>
</feature>
<feature type="region of interest" description="Disordered" evidence="5">
    <location>
        <begin position="158"/>
        <end position="338"/>
    </location>
</feature>
<evidence type="ECO:0000256" key="1">
    <source>
        <dbReference type="ARBA" id="ARBA00022553"/>
    </source>
</evidence>
<gene>
    <name evidence="7" type="ORF">P8C59_001095</name>
</gene>
<evidence type="ECO:0000256" key="5">
    <source>
        <dbReference type="SAM" id="MobiDB-lite"/>
    </source>
</evidence>
<dbReference type="InterPro" id="IPR011006">
    <property type="entry name" value="CheY-like_superfamily"/>
</dbReference>
<comment type="caution">
    <text evidence="7">The sequence shown here is derived from an EMBL/GenBank/DDBJ whole genome shotgun (WGS) entry which is preliminary data.</text>
</comment>
<organism evidence="7 8">
    <name type="scientific">Phyllachora maydis</name>
    <dbReference type="NCBI Taxonomy" id="1825666"/>
    <lineage>
        <taxon>Eukaryota</taxon>
        <taxon>Fungi</taxon>
        <taxon>Dikarya</taxon>
        <taxon>Ascomycota</taxon>
        <taxon>Pezizomycotina</taxon>
        <taxon>Sordariomycetes</taxon>
        <taxon>Sordariomycetidae</taxon>
        <taxon>Phyllachorales</taxon>
        <taxon>Phyllachoraceae</taxon>
        <taxon>Phyllachora</taxon>
    </lineage>
</organism>